<dbReference type="SMART" id="SM00248">
    <property type="entry name" value="ANK"/>
    <property type="match status" value="19"/>
</dbReference>
<name>A0A4W6G8K1_LATCA</name>
<dbReference type="PROSITE" id="PS51145">
    <property type="entry name" value="ZU5"/>
    <property type="match status" value="2"/>
</dbReference>
<feature type="repeat" description="ANK" evidence="9">
    <location>
        <begin position="520"/>
        <end position="552"/>
    </location>
</feature>
<dbReference type="InterPro" id="IPR040745">
    <property type="entry name" value="Ankyrin_UPA"/>
</dbReference>
<dbReference type="PROSITE" id="PS50297">
    <property type="entry name" value="ANK_REP_REGION"/>
    <property type="match status" value="17"/>
</dbReference>
<keyword evidence="13" id="KW-1185">Reference proteome</keyword>
<feature type="repeat" description="ANK" evidence="9">
    <location>
        <begin position="247"/>
        <end position="279"/>
    </location>
</feature>
<evidence type="ECO:0000256" key="5">
    <source>
        <dbReference type="ARBA" id="ARBA00022737"/>
    </source>
</evidence>
<proteinExistence type="predicted"/>
<feature type="repeat" description="ANK" evidence="9">
    <location>
        <begin position="652"/>
        <end position="684"/>
    </location>
</feature>
<dbReference type="Gene3D" id="1.10.533.10">
    <property type="entry name" value="Death Domain, Fas"/>
    <property type="match status" value="1"/>
</dbReference>
<feature type="repeat" description="ANK" evidence="9">
    <location>
        <begin position="280"/>
        <end position="312"/>
    </location>
</feature>
<accession>A0A4W6G8K1</accession>
<dbReference type="SMART" id="SM00005">
    <property type="entry name" value="DEATH"/>
    <property type="match status" value="1"/>
</dbReference>
<evidence type="ECO:0000256" key="6">
    <source>
        <dbReference type="ARBA" id="ARBA00023043"/>
    </source>
</evidence>
<feature type="repeat" description="ANK" evidence="9">
    <location>
        <begin position="313"/>
        <end position="345"/>
    </location>
</feature>
<dbReference type="FunFam" id="1.25.40.20:FF:000002">
    <property type="entry name" value="Ankyrin-2 isoform 2"/>
    <property type="match status" value="1"/>
</dbReference>
<dbReference type="Pfam" id="PF17809">
    <property type="entry name" value="UPA_2"/>
    <property type="match status" value="1"/>
</dbReference>
<evidence type="ECO:0000256" key="8">
    <source>
        <dbReference type="ARBA" id="ARBA00023212"/>
    </source>
</evidence>
<feature type="domain" description="Death" evidence="10">
    <location>
        <begin position="1358"/>
        <end position="1442"/>
    </location>
</feature>
<dbReference type="SUPFAM" id="SSF47986">
    <property type="entry name" value="DEATH domain"/>
    <property type="match status" value="1"/>
</dbReference>
<evidence type="ECO:0000256" key="4">
    <source>
        <dbReference type="ARBA" id="ARBA00022553"/>
    </source>
</evidence>
<feature type="domain" description="ZU5" evidence="11">
    <location>
        <begin position="857"/>
        <end position="1045"/>
    </location>
</feature>
<dbReference type="InterPro" id="IPR000906">
    <property type="entry name" value="ZU5_dom"/>
</dbReference>
<keyword evidence="8" id="KW-0206">Cytoskeleton</keyword>
<dbReference type="Pfam" id="PF13637">
    <property type="entry name" value="Ank_4"/>
    <property type="match status" value="1"/>
</dbReference>
<dbReference type="InterPro" id="IPR036770">
    <property type="entry name" value="Ankyrin_rpt-contain_sf"/>
</dbReference>
<dbReference type="InterPro" id="IPR051165">
    <property type="entry name" value="Multifunctional_ANK_Repeat"/>
</dbReference>
<feature type="repeat" description="ANK" evidence="9">
    <location>
        <begin position="144"/>
        <end position="167"/>
    </location>
</feature>
<dbReference type="PRINTS" id="PR01415">
    <property type="entry name" value="ANKYRIN"/>
</dbReference>
<dbReference type="Gene3D" id="2.60.40.2660">
    <property type="match status" value="1"/>
</dbReference>
<evidence type="ECO:0000259" key="10">
    <source>
        <dbReference type="PROSITE" id="PS50017"/>
    </source>
</evidence>
<reference evidence="13" key="1">
    <citation type="submission" date="2015-09" db="EMBL/GenBank/DDBJ databases">
        <authorList>
            <person name="Sai Rama Sridatta P."/>
        </authorList>
    </citation>
    <scope>NUCLEOTIDE SEQUENCE [LARGE SCALE GENOMIC DNA]</scope>
</reference>
<feature type="repeat" description="ANK" evidence="9">
    <location>
        <begin position="78"/>
        <end position="110"/>
    </location>
</feature>
<keyword evidence="7" id="KW-0472">Membrane</keyword>
<feature type="repeat" description="ANK" evidence="9">
    <location>
        <begin position="45"/>
        <end position="77"/>
    </location>
</feature>
<dbReference type="FunFam" id="2.60.40.2660:FF:000001">
    <property type="entry name" value="Ankyrin-3 isoform 2"/>
    <property type="match status" value="1"/>
</dbReference>
<dbReference type="FunFam" id="2.60.220.30:FF:000005">
    <property type="entry name" value="Ankyrin-2 isoform 2"/>
    <property type="match status" value="1"/>
</dbReference>
<dbReference type="Ensembl" id="ENSLCAT00010061880.1">
    <property type="protein sequence ID" value="ENSLCAP00010060260.1"/>
    <property type="gene ID" value="ENSLCAG00010028036.1"/>
</dbReference>
<keyword evidence="4" id="KW-0597">Phosphoprotein</keyword>
<dbReference type="PROSITE" id="PS50017">
    <property type="entry name" value="DEATH_DOMAIN"/>
    <property type="match status" value="1"/>
</dbReference>
<dbReference type="Proteomes" id="UP000314980">
    <property type="component" value="Unassembled WGS sequence"/>
</dbReference>
<dbReference type="SMART" id="SM00218">
    <property type="entry name" value="ZU5"/>
    <property type="match status" value="1"/>
</dbReference>
<dbReference type="PROSITE" id="PS50088">
    <property type="entry name" value="ANK_REPEAT"/>
    <property type="match status" value="17"/>
</dbReference>
<keyword evidence="6 9" id="KW-0040">ANK repeat</keyword>
<dbReference type="Gene3D" id="1.25.40.20">
    <property type="entry name" value="Ankyrin repeat-containing domain"/>
    <property type="match status" value="4"/>
</dbReference>
<dbReference type="Gene3D" id="2.60.220.30">
    <property type="match status" value="3"/>
</dbReference>
<dbReference type="GO" id="GO:0005856">
    <property type="term" value="C:cytoskeleton"/>
    <property type="evidence" value="ECO:0007669"/>
    <property type="project" value="UniProtKB-SubCell"/>
</dbReference>
<dbReference type="FunFam" id="1.10.533.10:FF:000002">
    <property type="entry name" value="Ankyrin-3 isoform 2"/>
    <property type="match status" value="1"/>
</dbReference>
<protein>
    <submittedName>
        <fullName evidence="12">Ankyrin 2a, neuronal</fullName>
    </submittedName>
</protein>
<evidence type="ECO:0000256" key="3">
    <source>
        <dbReference type="ARBA" id="ARBA00022490"/>
    </source>
</evidence>
<dbReference type="PANTHER" id="PTHR24123">
    <property type="entry name" value="ANKYRIN REPEAT-CONTAINING"/>
    <property type="match status" value="1"/>
</dbReference>
<evidence type="ECO:0000259" key="11">
    <source>
        <dbReference type="PROSITE" id="PS51145"/>
    </source>
</evidence>
<feature type="repeat" description="ANK" evidence="9">
    <location>
        <begin position="111"/>
        <end position="143"/>
    </location>
</feature>
<feature type="repeat" description="ANK" evidence="9">
    <location>
        <begin position="553"/>
        <end position="585"/>
    </location>
</feature>
<keyword evidence="5" id="KW-0677">Repeat</keyword>
<feature type="repeat" description="ANK" evidence="9">
    <location>
        <begin position="379"/>
        <end position="411"/>
    </location>
</feature>
<feature type="repeat" description="ANK" evidence="9">
    <location>
        <begin position="487"/>
        <end position="519"/>
    </location>
</feature>
<feature type="repeat" description="ANK" evidence="9">
    <location>
        <begin position="412"/>
        <end position="444"/>
    </location>
</feature>
<dbReference type="FunFam" id="1.25.40.20:FF:000489">
    <property type="entry name" value="Ankyrin 2"/>
    <property type="match status" value="1"/>
</dbReference>
<feature type="repeat" description="ANK" evidence="9">
    <location>
        <begin position="214"/>
        <end position="246"/>
    </location>
</feature>
<feature type="repeat" description="ANK" evidence="9">
    <location>
        <begin position="346"/>
        <end position="378"/>
    </location>
</feature>
<dbReference type="Pfam" id="PF12796">
    <property type="entry name" value="Ank_2"/>
    <property type="match status" value="5"/>
</dbReference>
<feature type="repeat" description="ANK" evidence="9">
    <location>
        <begin position="586"/>
        <end position="618"/>
    </location>
</feature>
<reference evidence="12" key="3">
    <citation type="submission" date="2025-09" db="UniProtKB">
        <authorList>
            <consortium name="Ensembl"/>
        </authorList>
    </citation>
    <scope>IDENTIFICATION</scope>
</reference>
<evidence type="ECO:0000256" key="2">
    <source>
        <dbReference type="ARBA" id="ARBA00004370"/>
    </source>
</evidence>
<reference evidence="12" key="2">
    <citation type="submission" date="2025-08" db="UniProtKB">
        <authorList>
            <consortium name="Ensembl"/>
        </authorList>
    </citation>
    <scope>IDENTIFICATION</scope>
</reference>
<dbReference type="InterPro" id="IPR011029">
    <property type="entry name" value="DEATH-like_dom_sf"/>
</dbReference>
<dbReference type="InterPro" id="IPR000488">
    <property type="entry name" value="Death_dom"/>
</dbReference>
<dbReference type="FunFam" id="2.60.220.30:FF:000007">
    <property type="entry name" value="Ankyrin-2 isoform 2"/>
    <property type="match status" value="1"/>
</dbReference>
<dbReference type="Pfam" id="PF00023">
    <property type="entry name" value="Ank"/>
    <property type="match status" value="3"/>
</dbReference>
<evidence type="ECO:0000313" key="13">
    <source>
        <dbReference type="Proteomes" id="UP000314980"/>
    </source>
</evidence>
<dbReference type="GO" id="GO:0016020">
    <property type="term" value="C:membrane"/>
    <property type="evidence" value="ECO:0007669"/>
    <property type="project" value="UniProtKB-SubCell"/>
</dbReference>
<feature type="repeat" description="ANK" evidence="9">
    <location>
        <begin position="619"/>
        <end position="651"/>
    </location>
</feature>
<evidence type="ECO:0000313" key="12">
    <source>
        <dbReference type="Ensembl" id="ENSLCAP00010060260.1"/>
    </source>
</evidence>
<comment type="subcellular location">
    <subcellularLocation>
        <location evidence="1">Cytoplasm</location>
        <location evidence="1">Cytoskeleton</location>
    </subcellularLocation>
    <subcellularLocation>
        <location evidence="2">Membrane</location>
    </subcellularLocation>
</comment>
<dbReference type="Pfam" id="PF00531">
    <property type="entry name" value="Death"/>
    <property type="match status" value="1"/>
</dbReference>
<evidence type="ECO:0000256" key="9">
    <source>
        <dbReference type="PROSITE-ProRule" id="PRU00023"/>
    </source>
</evidence>
<keyword evidence="3" id="KW-0963">Cytoplasm</keyword>
<evidence type="ECO:0000256" key="1">
    <source>
        <dbReference type="ARBA" id="ARBA00004245"/>
    </source>
</evidence>
<dbReference type="GeneTree" id="ENSGT00940000155279"/>
<organism evidence="12 13">
    <name type="scientific">Lates calcarifer</name>
    <name type="common">Barramundi</name>
    <name type="synonym">Holocentrus calcarifer</name>
    <dbReference type="NCBI Taxonomy" id="8187"/>
    <lineage>
        <taxon>Eukaryota</taxon>
        <taxon>Metazoa</taxon>
        <taxon>Chordata</taxon>
        <taxon>Craniata</taxon>
        <taxon>Vertebrata</taxon>
        <taxon>Euteleostomi</taxon>
        <taxon>Actinopterygii</taxon>
        <taxon>Neopterygii</taxon>
        <taxon>Teleostei</taxon>
        <taxon>Neoteleostei</taxon>
        <taxon>Acanthomorphata</taxon>
        <taxon>Carangaria</taxon>
        <taxon>Carangaria incertae sedis</taxon>
        <taxon>Centropomidae</taxon>
        <taxon>Lates</taxon>
    </lineage>
</organism>
<dbReference type="GO" id="GO:0007165">
    <property type="term" value="P:signal transduction"/>
    <property type="evidence" value="ECO:0007669"/>
    <property type="project" value="InterPro"/>
</dbReference>
<dbReference type="InterPro" id="IPR002110">
    <property type="entry name" value="Ankyrin_rpt"/>
</dbReference>
<dbReference type="SUPFAM" id="SSF48403">
    <property type="entry name" value="Ankyrin repeat"/>
    <property type="match status" value="3"/>
</dbReference>
<sequence length="1773" mass="196014">NPGQRKRPCGSCCNTSFLRAARAGNIDKVLEFLKNGVDISTCNQNGLNALHLAAKEGHKDLVEELLERGAPVDSSTKKGNTALHIASLAGQREVVRLLVKRGADVNAQSQNGFTPLYMAAQENHLEVVRYLLENEGNQSIATEDGFTPLAIALQQGHNSVVSLLLEHDTKGKVRLPALHIAARKDDTKSAALLLQNDHNADVQSKMMVNRTTESGFTPLHIAAHYGNVNVSTLLLNRGAAVDFTARNGITPLHVASKRGNTNMVALLLDRGAQIDAKTRDGLTPLHCAARSGHDPAVELLLERGAPILARTKNGLSPLHMSAQGDHVECVKLLLQHKAPVDDVTLDYLTALHVAAHCGHYRVTKLLLDKKANPNARALNGFTPLHIACKKNRVKVMELLVKYGASIQAITESGLTPIHVAAFMGHLNIVLLLLQNGASPDVRNIVSRNLTTNLFSFPSATAWQLFLHTMTYFIHLVAYTYSWVMSPEDQTPLHIASRLGKTDIVQLLLQHMAHPDAATTNGYTPLHISAREGQVETAAVLLEAGASHSMATKNGLTPLHVAAHYDNQEVALLLLDKGASPHATAKNGYTPLHIAAKKNQTNIALALLQYGAETNVLTKQGVSPLHLAAQEGHAEMASLLLGKGAHVNTATKNGYTPLHQAAQQGNTHIINVLLQHGAKPNATTVNGNTALSIARRLGYISVVDTLKVVTEEVVTTTTTVTEKHKLNVPETMTEILDVSDEEGEDTMTGDGGEYLRAEDLRELGDDSLPGHYLDGFSYMSHNLDRSQTSHTYYFHQGDRVLIEDMLTSHQVSALSREHEKDSFRLSWGAEHLDNVVLSSSLLHSGRSSPCLDHDNSSFLVSFMVDARGGAMRGCRHNGLRIIVPPRKCSAPTRVTCRLVKRHRLASMPPMVEGEGLAGRIIEVGPTGAQFLGKLHLPTAPPPLNEGESLVSRILQLGPPGTKFLGPVIVEIPHFAALRGTERELVILRSETGESWREHHCDFTEEELNQILNGMDEKLDSPEELEKKRICRIITRDFPQYFAVVSRIKQDSHLIGPEGGVLSSTLVPQVQAVFPEGALTKKIRVGLQAQPIDVEVVRKVLGNKATFSPIVTLEPRRRKFHKPITMTIPIPKSCNSDGPSTVYSGETPTLRLLCSITGGTTPAQWEDITGSTPLTFVNQCVSFTTNVSARFWLIDCRQIQESVSFASQLYREIICVPYMAKFVIFAKTLDPIEARLRCFCMTDDKMDKTLEQQENFTEVARSRDVEVLEGKPIFADCFGNLVPLTKSGQHHVFSFFAFKENRLALFIKIRDTAQEPCGRLSFTKEPRTYRSLNHNAICNLNITLPTYSKVMDWQDDADRKEETLAIIADLLGFSWTELARELEFSEDDIQLVRTENPNSLQEQSHALLQRWVEREGKHATEDCLIKRLTKINRMDIVHLIETQMNKSVQEQTSRTYAEIEKTLDHSEGINTSKKLNSATSLKTLSNTRLYLCVFLRVHFSVSVALSSVQEDADILLLYSFYISFDVSHSCKVICCDLAFFLCYSELNPNLWTSEDVITPEPTCYDNSDEQVSKLPISTEAASGSEAIQTYDPKVKDQKRCSVEGHFIRPFQGVTQCHVKDDCSQTLPLKQCDCEDGQGQSPEILRLSSSISVRDFSLSLLESDQAETDFNEIYDEFSYVVQLGDTNTAKTAVKRISNPSLLAFPQEDHQATLAMTEDDTDVPQKSRLSQKCDEVTTQFLRVPYGHDKIPRVSCVDIELPTLQVEQGRKNKTPSIQ</sequence>
<dbReference type="FunFam" id="2.60.220.30:FF:000001">
    <property type="entry name" value="Ankyrin-3 isoform 2"/>
    <property type="match status" value="1"/>
</dbReference>
<evidence type="ECO:0000256" key="7">
    <source>
        <dbReference type="ARBA" id="ARBA00023136"/>
    </source>
</evidence>
<dbReference type="PANTHER" id="PTHR24123:SF49">
    <property type="entry name" value="ANKYRIN-2-LIKE ISOFORM X1"/>
    <property type="match status" value="1"/>
</dbReference>
<dbReference type="Pfam" id="PF00791">
    <property type="entry name" value="ZU5"/>
    <property type="match status" value="3"/>
</dbReference>
<feature type="domain" description="ZU5" evidence="11">
    <location>
        <begin position="1047"/>
        <end position="1195"/>
    </location>
</feature>